<keyword evidence="2" id="KW-1185">Reference proteome</keyword>
<dbReference type="EMBL" id="JAAAPX010000115">
    <property type="protein sequence ID" value="KAF4230522.1"/>
    <property type="molecule type" value="Genomic_DNA"/>
</dbReference>
<dbReference type="Proteomes" id="UP000653565">
    <property type="component" value="Unassembled WGS sequence"/>
</dbReference>
<evidence type="ECO:0000313" key="2">
    <source>
        <dbReference type="Proteomes" id="UP000653565"/>
    </source>
</evidence>
<evidence type="ECO:0000313" key="1">
    <source>
        <dbReference type="EMBL" id="KAF4230522.1"/>
    </source>
</evidence>
<dbReference type="AlphaFoldDB" id="A0A8H4GY11"/>
<accession>A0A8H4GY11</accession>
<reference evidence="1" key="2">
    <citation type="submission" date="2020-04" db="EMBL/GenBank/DDBJ databases">
        <authorList>
            <person name="Santos R.A.C."/>
            <person name="Steenwyk J.L."/>
            <person name="Rivero-Menendez O."/>
            <person name="Mead M.E."/>
            <person name="Silva L.P."/>
            <person name="Bastos R.W."/>
            <person name="Alastruey-Izquierdo A."/>
            <person name="Goldman G.H."/>
            <person name="Rokas A."/>
        </authorList>
    </citation>
    <scope>NUCLEOTIDE SEQUENCE</scope>
    <source>
        <strain evidence="1">CNM-CM6805</strain>
    </source>
</reference>
<reference evidence="1" key="1">
    <citation type="journal article" date="2020" name="bioRxiv">
        <title>Genomic and phenotypic heterogeneity of clinical isolates of the human pathogens Aspergillus fumigatus, Aspergillus lentulus and Aspergillus fumigatiaffinis.</title>
        <authorList>
            <person name="dos Santos R.A.C."/>
            <person name="Steenwyk J.L."/>
            <person name="Rivero-Menendez O."/>
            <person name="Mead M.E."/>
            <person name="Silva L.P."/>
            <person name="Bastos R.W."/>
            <person name="Alastruey-Izquierdo A."/>
            <person name="Goldman G.H."/>
            <person name="Rokas A."/>
        </authorList>
    </citation>
    <scope>NUCLEOTIDE SEQUENCE</scope>
    <source>
        <strain evidence="1">CNM-CM6805</strain>
    </source>
</reference>
<proteinExistence type="predicted"/>
<comment type="caution">
    <text evidence="1">The sequence shown here is derived from an EMBL/GenBank/DDBJ whole genome shotgun (WGS) entry which is preliminary data.</text>
</comment>
<gene>
    <name evidence="1" type="ORF">CNMCM6805_000714</name>
</gene>
<sequence length="352" mass="40296">MVAAPSRPFHWPGGIPNEIQVDANGDITPEQANEEAKGWLLFVEEQWVPRAIANIPDEDGDYEVRQRRALVETWAKASQEFRDSYHQRAPLRNALDYPKEILDNSHLYYDSPSFMCLPPLGPSYRSNRSKWIKLYILSCRLDGEMGHCLDRYGSDHGSIDPNPATFPDPSTVQITDVLPRAILEMANFSAMTMTRRGTVLFMRQLCPWFLVTADDLDTGHITIVEFKHNGQVRESFRRRACNMWPVYLEYCTGCRSLSQVKWDEVGGGEEKNSDLDMTQPVIDILEGAKARREFLFGFDGARDGWTEDIEIYAPGYLEMEAAGNEADYDHARLIDPRDAYDIRTRIYQGQIN</sequence>
<protein>
    <submittedName>
        <fullName evidence="1">Uncharacterized protein</fullName>
    </submittedName>
</protein>
<organism evidence="1 2">
    <name type="scientific">Aspergillus fumigatiaffinis</name>
    <dbReference type="NCBI Taxonomy" id="340414"/>
    <lineage>
        <taxon>Eukaryota</taxon>
        <taxon>Fungi</taxon>
        <taxon>Dikarya</taxon>
        <taxon>Ascomycota</taxon>
        <taxon>Pezizomycotina</taxon>
        <taxon>Eurotiomycetes</taxon>
        <taxon>Eurotiomycetidae</taxon>
        <taxon>Eurotiales</taxon>
        <taxon>Aspergillaceae</taxon>
        <taxon>Aspergillus</taxon>
        <taxon>Aspergillus subgen. Fumigati</taxon>
    </lineage>
</organism>
<name>A0A8H4GY11_9EURO</name>